<dbReference type="GO" id="GO:0006825">
    <property type="term" value="P:copper ion transport"/>
    <property type="evidence" value="ECO:0007669"/>
    <property type="project" value="InterPro"/>
</dbReference>
<evidence type="ECO:0000256" key="7">
    <source>
        <dbReference type="SAM" id="SignalP"/>
    </source>
</evidence>
<dbReference type="InterPro" id="IPR032694">
    <property type="entry name" value="CopC/D"/>
</dbReference>
<feature type="signal peptide" evidence="7">
    <location>
        <begin position="1"/>
        <end position="37"/>
    </location>
</feature>
<dbReference type="Gene3D" id="2.60.40.1220">
    <property type="match status" value="1"/>
</dbReference>
<feature type="transmembrane region" description="Helical" evidence="6">
    <location>
        <begin position="184"/>
        <end position="207"/>
    </location>
</feature>
<dbReference type="PANTHER" id="PTHR34820">
    <property type="entry name" value="INNER MEMBRANE PROTEIN YEBZ"/>
    <property type="match status" value="1"/>
</dbReference>
<dbReference type="OrthoDB" id="5242236at2"/>
<dbReference type="Pfam" id="PF04234">
    <property type="entry name" value="CopC"/>
    <property type="match status" value="1"/>
</dbReference>
<organism evidence="9 10">
    <name type="scientific">Cellulomonas gilvus (strain ATCC 13127 / NRRL B-14078)</name>
    <name type="common">Cellvibrio gilvus</name>
    <dbReference type="NCBI Taxonomy" id="593907"/>
    <lineage>
        <taxon>Bacteria</taxon>
        <taxon>Bacillati</taxon>
        <taxon>Actinomycetota</taxon>
        <taxon>Actinomycetes</taxon>
        <taxon>Micrococcales</taxon>
        <taxon>Cellulomonadaceae</taxon>
        <taxon>Cellulomonas</taxon>
    </lineage>
</organism>
<dbReference type="InterPro" id="IPR014756">
    <property type="entry name" value="Ig_E-set"/>
</dbReference>
<dbReference type="GO" id="GO:0005507">
    <property type="term" value="F:copper ion binding"/>
    <property type="evidence" value="ECO:0007669"/>
    <property type="project" value="InterPro"/>
</dbReference>
<feature type="region of interest" description="Disordered" evidence="5">
    <location>
        <begin position="132"/>
        <end position="177"/>
    </location>
</feature>
<evidence type="ECO:0000259" key="8">
    <source>
        <dbReference type="Pfam" id="PF04234"/>
    </source>
</evidence>
<dbReference type="STRING" id="593907.Celgi_1375"/>
<evidence type="ECO:0000256" key="5">
    <source>
        <dbReference type="SAM" id="MobiDB-lite"/>
    </source>
</evidence>
<evidence type="ECO:0000313" key="10">
    <source>
        <dbReference type="Proteomes" id="UP000000485"/>
    </source>
</evidence>
<feature type="compositionally biased region" description="Pro residues" evidence="5">
    <location>
        <begin position="139"/>
        <end position="151"/>
    </location>
</feature>
<dbReference type="eggNOG" id="COG2372">
    <property type="taxonomic scope" value="Bacteria"/>
</dbReference>
<keyword evidence="6" id="KW-1133">Transmembrane helix</keyword>
<dbReference type="GO" id="GO:0042597">
    <property type="term" value="C:periplasmic space"/>
    <property type="evidence" value="ECO:0007669"/>
    <property type="project" value="InterPro"/>
</dbReference>
<name>F8A339_CELGA</name>
<evidence type="ECO:0000256" key="1">
    <source>
        <dbReference type="ARBA" id="ARBA00004196"/>
    </source>
</evidence>
<proteinExistence type="predicted"/>
<keyword evidence="6" id="KW-0812">Transmembrane</keyword>
<dbReference type="InterPro" id="IPR007348">
    <property type="entry name" value="CopC_dom"/>
</dbReference>
<sequence length="212" mass="20899" precursor="true">MRGAVMRGAVMRRVAAAGAAVATVAVLLLTGTTAAHAHDVLVATDPADGSTVTTVPDAVTLTFSAPALALGTQVVVRTPDGRDVADGDVVIVDATVTQTIADVPLPAGTYVVEWRVTSSDGHTIDGTFSFDAREAAGPTPTPSATPEPSASPAPTSTASAGTTASASATARPTIDPGPRGGGPAAFVVGGVLLVLLGAVVAVVVSAARRRDR</sequence>
<evidence type="ECO:0000256" key="6">
    <source>
        <dbReference type="SAM" id="Phobius"/>
    </source>
</evidence>
<keyword evidence="4" id="KW-0186">Copper</keyword>
<dbReference type="HOGENOM" id="CLU_087859_0_1_11"/>
<feature type="chain" id="PRO_5003367061" evidence="7">
    <location>
        <begin position="38"/>
        <end position="212"/>
    </location>
</feature>
<keyword evidence="10" id="KW-1185">Reference proteome</keyword>
<keyword evidence="3 7" id="KW-0732">Signal</keyword>
<dbReference type="InterPro" id="IPR014755">
    <property type="entry name" value="Cu-Rt/internalin_Ig-like"/>
</dbReference>
<keyword evidence="6" id="KW-0472">Membrane</keyword>
<evidence type="ECO:0000256" key="3">
    <source>
        <dbReference type="ARBA" id="ARBA00022729"/>
    </source>
</evidence>
<evidence type="ECO:0000313" key="9">
    <source>
        <dbReference type="EMBL" id="AEI11894.1"/>
    </source>
</evidence>
<dbReference type="Proteomes" id="UP000000485">
    <property type="component" value="Chromosome"/>
</dbReference>
<gene>
    <name evidence="9" type="ordered locus">Celgi_1375</name>
</gene>
<comment type="subcellular location">
    <subcellularLocation>
        <location evidence="1">Cell envelope</location>
    </subcellularLocation>
</comment>
<reference evidence="10" key="1">
    <citation type="submission" date="2011-04" db="EMBL/GenBank/DDBJ databases">
        <title>Complete sequence of Cellvibrio gilvus ATCC 13127.</title>
        <authorList>
            <person name="Lucas S."/>
            <person name="Han J."/>
            <person name="Lapidus A."/>
            <person name="Cheng J.-F."/>
            <person name="Goodwin L."/>
            <person name="Pitluck S."/>
            <person name="Peters L."/>
            <person name="Munk A."/>
            <person name="Detter J.C."/>
            <person name="Han C."/>
            <person name="Tapia R."/>
            <person name="Land M."/>
            <person name="Hauser L."/>
            <person name="Kyrpides N."/>
            <person name="Ivanova N."/>
            <person name="Ovchinnikova G."/>
            <person name="Pagani I."/>
            <person name="Mead D."/>
            <person name="Brumm P."/>
            <person name="Woyke T."/>
        </authorList>
    </citation>
    <scope>NUCLEOTIDE SEQUENCE [LARGE SCALE GENOMIC DNA]</scope>
    <source>
        <strain evidence="10">ATCC 13127 / NRRL B-14078</strain>
    </source>
</reference>
<dbReference type="SUPFAM" id="SSF81296">
    <property type="entry name" value="E set domains"/>
    <property type="match status" value="1"/>
</dbReference>
<evidence type="ECO:0000256" key="4">
    <source>
        <dbReference type="ARBA" id="ARBA00023008"/>
    </source>
</evidence>
<feature type="compositionally biased region" description="Low complexity" evidence="5">
    <location>
        <begin position="152"/>
        <end position="170"/>
    </location>
</feature>
<accession>F8A339</accession>
<protein>
    <submittedName>
        <fullName evidence="9">Copper resistance protein CopC</fullName>
    </submittedName>
</protein>
<dbReference type="GO" id="GO:0030313">
    <property type="term" value="C:cell envelope"/>
    <property type="evidence" value="ECO:0007669"/>
    <property type="project" value="UniProtKB-SubCell"/>
</dbReference>
<evidence type="ECO:0000256" key="2">
    <source>
        <dbReference type="ARBA" id="ARBA00022723"/>
    </source>
</evidence>
<dbReference type="KEGG" id="cga:Celgi_1375"/>
<dbReference type="GO" id="GO:0005886">
    <property type="term" value="C:plasma membrane"/>
    <property type="evidence" value="ECO:0007669"/>
    <property type="project" value="TreeGrafter"/>
</dbReference>
<dbReference type="PANTHER" id="PTHR34820:SF4">
    <property type="entry name" value="INNER MEMBRANE PROTEIN YEBZ"/>
    <property type="match status" value="1"/>
</dbReference>
<keyword evidence="2" id="KW-0479">Metal-binding</keyword>
<feature type="domain" description="CopC" evidence="8">
    <location>
        <begin position="38"/>
        <end position="131"/>
    </location>
</feature>
<dbReference type="EMBL" id="CP002665">
    <property type="protein sequence ID" value="AEI11894.1"/>
    <property type="molecule type" value="Genomic_DNA"/>
</dbReference>
<dbReference type="AlphaFoldDB" id="F8A339"/>
<dbReference type="GO" id="GO:0046688">
    <property type="term" value="P:response to copper ion"/>
    <property type="evidence" value="ECO:0007669"/>
    <property type="project" value="InterPro"/>
</dbReference>